<dbReference type="PANTHER" id="PTHR34219:SF1">
    <property type="entry name" value="PEPSY DOMAIN-CONTAINING PROTEIN"/>
    <property type="match status" value="1"/>
</dbReference>
<feature type="transmembrane region" description="Helical" evidence="2">
    <location>
        <begin position="176"/>
        <end position="196"/>
    </location>
</feature>
<dbReference type="AlphaFoldDB" id="A0A0F0KIZ4"/>
<dbReference type="PANTHER" id="PTHR34219">
    <property type="entry name" value="IRON-REGULATED INNER MEMBRANE PROTEIN-RELATED"/>
    <property type="match status" value="1"/>
</dbReference>
<dbReference type="GeneID" id="94444730"/>
<feature type="region of interest" description="Disordered" evidence="1">
    <location>
        <begin position="270"/>
        <end position="291"/>
    </location>
</feature>
<evidence type="ECO:0008006" key="5">
    <source>
        <dbReference type="Google" id="ProtNLM"/>
    </source>
</evidence>
<dbReference type="RefSeq" id="WP_045254638.1">
    <property type="nucleotide sequence ID" value="NZ_CP031425.1"/>
</dbReference>
<organism evidence="3 4">
    <name type="scientific">Microbacterium foliorum</name>
    <dbReference type="NCBI Taxonomy" id="104336"/>
    <lineage>
        <taxon>Bacteria</taxon>
        <taxon>Bacillati</taxon>
        <taxon>Actinomycetota</taxon>
        <taxon>Actinomycetes</taxon>
        <taxon>Micrococcales</taxon>
        <taxon>Microbacteriaceae</taxon>
        <taxon>Microbacterium</taxon>
    </lineage>
</organism>
<feature type="transmembrane region" description="Helical" evidence="2">
    <location>
        <begin position="385"/>
        <end position="405"/>
    </location>
</feature>
<accession>A0A0F0KIZ4</accession>
<evidence type="ECO:0000313" key="3">
    <source>
        <dbReference type="EMBL" id="KJL20130.1"/>
    </source>
</evidence>
<name>A0A0F0KIZ4_9MICO</name>
<keyword evidence="2" id="KW-1133">Transmembrane helix</keyword>
<feature type="region of interest" description="Disordered" evidence="1">
    <location>
        <begin position="1"/>
        <end position="22"/>
    </location>
</feature>
<evidence type="ECO:0000256" key="1">
    <source>
        <dbReference type="SAM" id="MobiDB-lite"/>
    </source>
</evidence>
<gene>
    <name evidence="3" type="ORF">RN50_02310</name>
</gene>
<reference evidence="3 4" key="1">
    <citation type="submission" date="2015-02" db="EMBL/GenBank/DDBJ databases">
        <title>Draft genome sequences of ten Microbacterium spp. with emphasis on heavy metal contaminated environments.</title>
        <authorList>
            <person name="Corretto E."/>
        </authorList>
    </citation>
    <scope>NUCLEOTIDE SEQUENCE [LARGE SCALE GENOMIC DNA]</scope>
    <source>
        <strain evidence="3 4">DSM 12966</strain>
    </source>
</reference>
<dbReference type="PATRIC" id="fig|104336.4.peg.2351"/>
<feature type="transmembrane region" description="Helical" evidence="2">
    <location>
        <begin position="29"/>
        <end position="57"/>
    </location>
</feature>
<sequence>MSVRERPVVSPRDPGGPPRRRGGSPLGALLLRLHFYAGILVGPFILVAALSGALYALTPQLEQAVYAHELHAPAPDSTVPLAAQIEAANAHVGAGTALFAVRPAPEPGDTTRIMYAVDGLGPSESLAVFVDPGTAQVRGELVVYGTSGATPLRTWVSNLHRTLNLGDPGRVYSELAASWLGIIAIAGIALWGIRLRKAKVKRDLLRPDPAHRGYRRLFGWHASLGVWVLLGALFLSATGITWSQYAGANVDTLRAALDWGTPTVSTSLDGTTAAADGHAHHHGADSAPSGSANPATFDAVLAIAQRQNVNTGQVEIKPPAEPGAAWTVREIKTGFPTESDSLAIDGTTMQVVDRVDFADIPLAAKLASWGINIHMGVMFGLANQIVLFVVALAIAAMVVLGYLMWWRRRPGRNPSRIVGTPPGRALRGAPWWEIGMVAVIAVFVGLWLPLVGWTLLGFLVLDTLIPWVRRAAHARRPPGHQEV</sequence>
<protein>
    <recommendedName>
        <fullName evidence="5">PepSY domain-containing protein</fullName>
    </recommendedName>
</protein>
<dbReference type="InterPro" id="IPR005625">
    <property type="entry name" value="PepSY-ass_TM"/>
</dbReference>
<feature type="transmembrane region" description="Helical" evidence="2">
    <location>
        <begin position="217"/>
        <end position="242"/>
    </location>
</feature>
<keyword evidence="4" id="KW-1185">Reference proteome</keyword>
<keyword evidence="2" id="KW-0812">Transmembrane</keyword>
<dbReference type="EMBL" id="JYIU01000044">
    <property type="protein sequence ID" value="KJL20130.1"/>
    <property type="molecule type" value="Genomic_DNA"/>
</dbReference>
<evidence type="ECO:0000313" key="4">
    <source>
        <dbReference type="Proteomes" id="UP000033572"/>
    </source>
</evidence>
<dbReference type="Proteomes" id="UP000033572">
    <property type="component" value="Unassembled WGS sequence"/>
</dbReference>
<evidence type="ECO:0000256" key="2">
    <source>
        <dbReference type="SAM" id="Phobius"/>
    </source>
</evidence>
<dbReference type="Pfam" id="PF03929">
    <property type="entry name" value="PepSY_TM"/>
    <property type="match status" value="1"/>
</dbReference>
<proteinExistence type="predicted"/>
<keyword evidence="2" id="KW-0472">Membrane</keyword>
<comment type="caution">
    <text evidence="3">The sequence shown here is derived from an EMBL/GenBank/DDBJ whole genome shotgun (WGS) entry which is preliminary data.</text>
</comment>
<dbReference type="KEGG" id="mfol:DXT68_10020"/>